<evidence type="ECO:0000256" key="3">
    <source>
        <dbReference type="HAMAP-Rule" id="MF_00376"/>
    </source>
</evidence>
<dbReference type="GO" id="GO:0015937">
    <property type="term" value="P:coenzyme A biosynthetic process"/>
    <property type="evidence" value="ECO:0007669"/>
    <property type="project" value="UniProtKB-UniRule"/>
</dbReference>
<dbReference type="EC" id="2.7.1.24" evidence="3 4"/>
<feature type="binding site" evidence="3">
    <location>
        <begin position="11"/>
        <end position="16"/>
    </location>
    <ligand>
        <name>ATP</name>
        <dbReference type="ChEBI" id="CHEBI:30616"/>
    </ligand>
</feature>
<reference evidence="5" key="2">
    <citation type="submission" date="2021-04" db="EMBL/GenBank/DDBJ databases">
        <authorList>
            <person name="Gilroy R."/>
        </authorList>
    </citation>
    <scope>NUCLEOTIDE SEQUENCE</scope>
    <source>
        <strain evidence="5">ChiGjej1B1-1692</strain>
    </source>
</reference>
<keyword evidence="3" id="KW-0173">Coenzyme A biosynthesis</keyword>
<dbReference type="AlphaFoldDB" id="A0A9D2SXD4"/>
<keyword evidence="1 3" id="KW-0547">Nucleotide-binding</keyword>
<keyword evidence="3 5" id="KW-0418">Kinase</keyword>
<comment type="catalytic activity">
    <reaction evidence="3">
        <text>3'-dephospho-CoA + ATP = ADP + CoA + H(+)</text>
        <dbReference type="Rhea" id="RHEA:18245"/>
        <dbReference type="ChEBI" id="CHEBI:15378"/>
        <dbReference type="ChEBI" id="CHEBI:30616"/>
        <dbReference type="ChEBI" id="CHEBI:57287"/>
        <dbReference type="ChEBI" id="CHEBI:57328"/>
        <dbReference type="ChEBI" id="CHEBI:456216"/>
        <dbReference type="EC" id="2.7.1.24"/>
    </reaction>
</comment>
<protein>
    <recommendedName>
        <fullName evidence="3 4">Dephospho-CoA kinase</fullName>
        <ecNumber evidence="3 4">2.7.1.24</ecNumber>
    </recommendedName>
    <alternativeName>
        <fullName evidence="3">Dephosphocoenzyme A kinase</fullName>
    </alternativeName>
</protein>
<proteinExistence type="inferred from homology"/>
<dbReference type="InterPro" id="IPR001977">
    <property type="entry name" value="Depp_CoAkinase"/>
</dbReference>
<keyword evidence="3 5" id="KW-0808">Transferase</keyword>
<gene>
    <name evidence="3 5" type="primary">coaE</name>
    <name evidence="5" type="ORF">H9757_09455</name>
</gene>
<comment type="pathway">
    <text evidence="3">Cofactor biosynthesis; coenzyme A biosynthesis; CoA from (R)-pantothenate: step 5/5.</text>
</comment>
<evidence type="ECO:0000256" key="1">
    <source>
        <dbReference type="ARBA" id="ARBA00022741"/>
    </source>
</evidence>
<dbReference type="InterPro" id="IPR027417">
    <property type="entry name" value="P-loop_NTPase"/>
</dbReference>
<reference evidence="5" key="1">
    <citation type="journal article" date="2021" name="PeerJ">
        <title>Extensive microbial diversity within the chicken gut microbiome revealed by metagenomics and culture.</title>
        <authorList>
            <person name="Gilroy R."/>
            <person name="Ravi A."/>
            <person name="Getino M."/>
            <person name="Pursley I."/>
            <person name="Horton D.L."/>
            <person name="Alikhan N.F."/>
            <person name="Baker D."/>
            <person name="Gharbi K."/>
            <person name="Hall N."/>
            <person name="Watson M."/>
            <person name="Adriaenssens E.M."/>
            <person name="Foster-Nyarko E."/>
            <person name="Jarju S."/>
            <person name="Secka A."/>
            <person name="Antonio M."/>
            <person name="Oren A."/>
            <person name="Chaudhuri R.R."/>
            <person name="La Ragione R."/>
            <person name="Hildebrand F."/>
            <person name="Pallen M.J."/>
        </authorList>
    </citation>
    <scope>NUCLEOTIDE SEQUENCE</scope>
    <source>
        <strain evidence="5">ChiGjej1B1-1692</strain>
    </source>
</reference>
<dbReference type="GO" id="GO:0005737">
    <property type="term" value="C:cytoplasm"/>
    <property type="evidence" value="ECO:0007669"/>
    <property type="project" value="UniProtKB-SubCell"/>
</dbReference>
<evidence type="ECO:0000256" key="4">
    <source>
        <dbReference type="NCBIfam" id="TIGR00152"/>
    </source>
</evidence>
<evidence type="ECO:0000313" key="6">
    <source>
        <dbReference type="Proteomes" id="UP000823894"/>
    </source>
</evidence>
<dbReference type="GO" id="GO:0004140">
    <property type="term" value="F:dephospho-CoA kinase activity"/>
    <property type="evidence" value="ECO:0007669"/>
    <property type="project" value="UniProtKB-UniRule"/>
</dbReference>
<dbReference type="NCBIfam" id="TIGR00152">
    <property type="entry name" value="dephospho-CoA kinase"/>
    <property type="match status" value="1"/>
</dbReference>
<dbReference type="PANTHER" id="PTHR10695:SF46">
    <property type="entry name" value="BIFUNCTIONAL COENZYME A SYNTHASE-RELATED"/>
    <property type="match status" value="1"/>
</dbReference>
<dbReference type="EMBL" id="DWWK01000150">
    <property type="protein sequence ID" value="HJC39268.1"/>
    <property type="molecule type" value="Genomic_DNA"/>
</dbReference>
<dbReference type="Proteomes" id="UP000823894">
    <property type="component" value="Unassembled WGS sequence"/>
</dbReference>
<name>A0A9D2SXD4_9FIRM</name>
<keyword evidence="3" id="KW-0963">Cytoplasm</keyword>
<dbReference type="GO" id="GO:0005524">
    <property type="term" value="F:ATP binding"/>
    <property type="evidence" value="ECO:0007669"/>
    <property type="project" value="UniProtKB-UniRule"/>
</dbReference>
<evidence type="ECO:0000313" key="5">
    <source>
        <dbReference type="EMBL" id="HJC39268.1"/>
    </source>
</evidence>
<organism evidence="5 6">
    <name type="scientific">Candidatus Mediterraneibacter faecigallinarum</name>
    <dbReference type="NCBI Taxonomy" id="2838669"/>
    <lineage>
        <taxon>Bacteria</taxon>
        <taxon>Bacillati</taxon>
        <taxon>Bacillota</taxon>
        <taxon>Clostridia</taxon>
        <taxon>Lachnospirales</taxon>
        <taxon>Lachnospiraceae</taxon>
        <taxon>Mediterraneibacter</taxon>
    </lineage>
</organism>
<comment type="similarity">
    <text evidence="3">Belongs to the CoaE family.</text>
</comment>
<comment type="function">
    <text evidence="3">Catalyzes the phosphorylation of the 3'-hydroxyl group of dephosphocoenzyme A to form coenzyme A.</text>
</comment>
<dbReference type="Pfam" id="PF01121">
    <property type="entry name" value="CoaE"/>
    <property type="match status" value="1"/>
</dbReference>
<evidence type="ECO:0000256" key="2">
    <source>
        <dbReference type="ARBA" id="ARBA00022840"/>
    </source>
</evidence>
<dbReference type="CDD" id="cd02022">
    <property type="entry name" value="DPCK"/>
    <property type="match status" value="1"/>
</dbReference>
<comment type="subcellular location">
    <subcellularLocation>
        <location evidence="3">Cytoplasm</location>
    </subcellularLocation>
</comment>
<dbReference type="SUPFAM" id="SSF52540">
    <property type="entry name" value="P-loop containing nucleoside triphosphate hydrolases"/>
    <property type="match status" value="1"/>
</dbReference>
<dbReference type="PANTHER" id="PTHR10695">
    <property type="entry name" value="DEPHOSPHO-COA KINASE-RELATED"/>
    <property type="match status" value="1"/>
</dbReference>
<dbReference type="Gene3D" id="3.40.50.300">
    <property type="entry name" value="P-loop containing nucleotide triphosphate hydrolases"/>
    <property type="match status" value="1"/>
</dbReference>
<sequence>MKILGITGGVGSGKSEILKYLKEEYGAAVCQMDETARELQRSGTECFRKIVEAFGSGIVGGDGELDRRKLGERVFSDPEELRLLNSIVHPEVLRCVQEDIEAHAAAGTELYVLEAALLPEVGRGLCDELWYIYVPEEVRRERLKASRQYTDGKITDMIASQPSEEDFREACTAVIDNGGPFENTQRQIGDRL</sequence>
<comment type="caution">
    <text evidence="5">The sequence shown here is derived from an EMBL/GenBank/DDBJ whole genome shotgun (WGS) entry which is preliminary data.</text>
</comment>
<dbReference type="PROSITE" id="PS51219">
    <property type="entry name" value="DPCK"/>
    <property type="match status" value="1"/>
</dbReference>
<dbReference type="HAMAP" id="MF_00376">
    <property type="entry name" value="Dephospho_CoA_kinase"/>
    <property type="match status" value="1"/>
</dbReference>
<accession>A0A9D2SXD4</accession>
<keyword evidence="2 3" id="KW-0067">ATP-binding</keyword>